<dbReference type="InterPro" id="IPR036691">
    <property type="entry name" value="Endo/exonu/phosph_ase_sf"/>
</dbReference>
<dbReference type="GO" id="GO:0003824">
    <property type="term" value="F:catalytic activity"/>
    <property type="evidence" value="ECO:0007669"/>
    <property type="project" value="InterPro"/>
</dbReference>
<reference evidence="4 5" key="1">
    <citation type="journal article" date="2009" name="PLoS Genet.">
        <title>Genomic analysis of the basal lineage fungus Rhizopus oryzae reveals a whole-genome duplication.</title>
        <authorList>
            <person name="Ma L.-J."/>
            <person name="Ibrahim A.S."/>
            <person name="Skory C."/>
            <person name="Grabherr M.G."/>
            <person name="Burger G."/>
            <person name="Butler M."/>
            <person name="Elias M."/>
            <person name="Idnurm A."/>
            <person name="Lang B.F."/>
            <person name="Sone T."/>
            <person name="Abe A."/>
            <person name="Calvo S.E."/>
            <person name="Corrochano L.M."/>
            <person name="Engels R."/>
            <person name="Fu J."/>
            <person name="Hansberg W."/>
            <person name="Kim J.-M."/>
            <person name="Kodira C.D."/>
            <person name="Koehrsen M.J."/>
            <person name="Liu B."/>
            <person name="Miranda-Saavedra D."/>
            <person name="O'Leary S."/>
            <person name="Ortiz-Castellanos L."/>
            <person name="Poulter R."/>
            <person name="Rodriguez-Romero J."/>
            <person name="Ruiz-Herrera J."/>
            <person name="Shen Y.-Q."/>
            <person name="Zeng Q."/>
            <person name="Galagan J."/>
            <person name="Birren B.W."/>
            <person name="Cuomo C.A."/>
            <person name="Wickes B.L."/>
        </authorList>
    </citation>
    <scope>NUCLEOTIDE SEQUENCE [LARGE SCALE GENOMIC DNA]</scope>
    <source>
        <strain evidence="5">RA 99-880 / ATCC MYA-4621 / FGSC 9543 / NRRL 43880</strain>
    </source>
</reference>
<evidence type="ECO:0000256" key="2">
    <source>
        <dbReference type="SAM" id="MobiDB-lite"/>
    </source>
</evidence>
<dbReference type="VEuPathDB" id="FungiDB:RO3G_10777"/>
<accession>I1CC86</accession>
<protein>
    <recommendedName>
        <fullName evidence="3">Endonuclease/exonuclease/phosphatase domain-containing protein</fullName>
    </recommendedName>
</protein>
<dbReference type="STRING" id="246409.I1CC86"/>
<dbReference type="InParanoid" id="I1CC86"/>
<keyword evidence="5" id="KW-1185">Reference proteome</keyword>
<dbReference type="AlphaFoldDB" id="I1CC86"/>
<dbReference type="EMBL" id="CH476739">
    <property type="protein sequence ID" value="EIE86066.1"/>
    <property type="molecule type" value="Genomic_DNA"/>
</dbReference>
<dbReference type="RefSeq" id="XP_067521462.1">
    <property type="nucleotide sequence ID" value="XM_067665361.1"/>
</dbReference>
<dbReference type="SUPFAM" id="SSF56219">
    <property type="entry name" value="DNase I-like"/>
    <property type="match status" value="1"/>
</dbReference>
<evidence type="ECO:0000313" key="4">
    <source>
        <dbReference type="EMBL" id="EIE86066.1"/>
    </source>
</evidence>
<feature type="coiled-coil region" evidence="1">
    <location>
        <begin position="50"/>
        <end position="84"/>
    </location>
</feature>
<sequence>MSNSQLHGTGVNSPANVSSTTYEQLLPLFFQEFEKIKAQVQEHANILPEIKRLQEHITNLESRNAELELENRRLRELLGSHQNKHTSDTPVANTKVVQGTLEHSIGKSSANMSTSASNVPIPAAGLGTESSAWAMVARKAAHKKPTPKRRTVESAARGFQPITGPVGFGYVYIPRSRRMSRRDVRSRLSVLGIDPYRVLDITFPARSVVGLLVHEQYKDVLLAQLGKAKIDIYKDFNPCDPAHLADPTGLARLRHPIAVAVGRTFLEEGFITDEDLQETLVSPTTATCNSDICSTPSPSGSPGSPGSPGQAISSPSSLPLTIGLWNANGLQATTVDDLLRHCQSFSLIFITETWLLPPNKIRTPWPQFHLYGTPVDGNFRGSQGVSALVSPSFPLPVMQFPVHTKYALGLQVGRSLRLICLYLPPSLADDEVSAALDVLPLTQDTVICGDLNARLGAVAGDSRSNTRGPLLRDWVEERGLSILNSFLAHGVPTYLSYRNGRVMSSIVDYFITNLPCLNRPQLQVYTDLSLDSDHKLMSLSFEYSVPVDQPIQSTPPASARRLWNLSRLQEPDVLKLYVNSFRSFSAVLVDQLQQLCSSPPDSTPPIDRLNDELNAAIYGALDKSVGSRAARPPQWKTFWNSHLQGLADIRDHMYRRWRRAIGIDKAVWWDRHQAAQDRFRSAVRSAKRQSWRAFCDTLARGDFSRAMSKVKAIRNRRRQQVGFTHPDGPVAGANAMRDHLATVYSGAGLPARRPPPLGSAAGSVPFDLSSPASGTPFFSAADVSASMRRLPLRKAPGPDHLQ</sequence>
<keyword evidence="1" id="KW-0175">Coiled coil</keyword>
<evidence type="ECO:0000259" key="3">
    <source>
        <dbReference type="Pfam" id="PF14529"/>
    </source>
</evidence>
<feature type="domain" description="Endonuclease/exonuclease/phosphatase" evidence="3">
    <location>
        <begin position="417"/>
        <end position="536"/>
    </location>
</feature>
<evidence type="ECO:0000256" key="1">
    <source>
        <dbReference type="SAM" id="Coils"/>
    </source>
</evidence>
<dbReference type="eggNOG" id="ENOG502TF7N">
    <property type="taxonomic scope" value="Eukaryota"/>
</dbReference>
<feature type="compositionally biased region" description="Low complexity" evidence="2">
    <location>
        <begin position="294"/>
        <end position="314"/>
    </location>
</feature>
<dbReference type="Gene3D" id="3.60.10.10">
    <property type="entry name" value="Endonuclease/exonuclease/phosphatase"/>
    <property type="match status" value="1"/>
</dbReference>
<dbReference type="Proteomes" id="UP000009138">
    <property type="component" value="Unassembled WGS sequence"/>
</dbReference>
<gene>
    <name evidence="4" type="ORF">RO3G_10777</name>
</gene>
<dbReference type="OMA" id="CITHSEV"/>
<proteinExistence type="predicted"/>
<dbReference type="InterPro" id="IPR005135">
    <property type="entry name" value="Endo/exonuclease/phosphatase"/>
</dbReference>
<evidence type="ECO:0000313" key="5">
    <source>
        <dbReference type="Proteomes" id="UP000009138"/>
    </source>
</evidence>
<name>I1CC86_RHIO9</name>
<dbReference type="GeneID" id="93617742"/>
<organism evidence="4 5">
    <name type="scientific">Rhizopus delemar (strain RA 99-880 / ATCC MYA-4621 / FGSC 9543 / NRRL 43880)</name>
    <name type="common">Mucormycosis agent</name>
    <name type="synonym">Rhizopus arrhizus var. delemar</name>
    <dbReference type="NCBI Taxonomy" id="246409"/>
    <lineage>
        <taxon>Eukaryota</taxon>
        <taxon>Fungi</taxon>
        <taxon>Fungi incertae sedis</taxon>
        <taxon>Mucoromycota</taxon>
        <taxon>Mucoromycotina</taxon>
        <taxon>Mucoromycetes</taxon>
        <taxon>Mucorales</taxon>
        <taxon>Mucorineae</taxon>
        <taxon>Rhizopodaceae</taxon>
        <taxon>Rhizopus</taxon>
    </lineage>
</organism>
<feature type="region of interest" description="Disordered" evidence="2">
    <location>
        <begin position="291"/>
        <end position="314"/>
    </location>
</feature>
<dbReference type="Pfam" id="PF14529">
    <property type="entry name" value="Exo_endo_phos_2"/>
    <property type="match status" value="1"/>
</dbReference>